<feature type="domain" description="Amidase" evidence="3">
    <location>
        <begin position="68"/>
        <end position="281"/>
    </location>
</feature>
<dbReference type="PANTHER" id="PTHR46072">
    <property type="entry name" value="AMIDASE-RELATED-RELATED"/>
    <property type="match status" value="1"/>
</dbReference>
<comment type="caution">
    <text evidence="5">The sequence shown here is derived from an EMBL/GenBank/DDBJ whole genome shotgun (WGS) entry which is preliminary data.</text>
</comment>
<evidence type="ECO:0000313" key="4">
    <source>
        <dbReference type="EMBL" id="CAD6931478.1"/>
    </source>
</evidence>
<evidence type="ECO:0000313" key="6">
    <source>
        <dbReference type="Proteomes" id="UP000077671"/>
    </source>
</evidence>
<dbReference type="SUPFAM" id="SSF75304">
    <property type="entry name" value="Amidase signature (AS) enzymes"/>
    <property type="match status" value="1"/>
</dbReference>
<dbReference type="InterPro" id="IPR023631">
    <property type="entry name" value="Amidase_dom"/>
</dbReference>
<proteinExistence type="inferred from homology"/>
<accession>A0A177U5U8</accession>
<dbReference type="Pfam" id="PF01425">
    <property type="entry name" value="Amidase"/>
    <property type="match status" value="2"/>
</dbReference>
<dbReference type="Gene3D" id="3.90.1300.10">
    <property type="entry name" value="Amidase signature (AS) domain"/>
    <property type="match status" value="1"/>
</dbReference>
<organism evidence="5 6">
    <name type="scientific">Tilletia caries</name>
    <name type="common">wheat bunt fungus</name>
    <dbReference type="NCBI Taxonomy" id="13290"/>
    <lineage>
        <taxon>Eukaryota</taxon>
        <taxon>Fungi</taxon>
        <taxon>Dikarya</taxon>
        <taxon>Basidiomycota</taxon>
        <taxon>Ustilaginomycotina</taxon>
        <taxon>Exobasidiomycetes</taxon>
        <taxon>Tilletiales</taxon>
        <taxon>Tilletiaceae</taxon>
        <taxon>Tilletia</taxon>
    </lineage>
</organism>
<name>A0A177U5U8_9BASI</name>
<evidence type="ECO:0000313" key="7">
    <source>
        <dbReference type="Proteomes" id="UP000836402"/>
    </source>
</evidence>
<evidence type="ECO:0000256" key="1">
    <source>
        <dbReference type="ARBA" id="ARBA00009199"/>
    </source>
</evidence>
<dbReference type="PANTHER" id="PTHR46072:SF11">
    <property type="entry name" value="AMIDASE-RELATED"/>
    <property type="match status" value="1"/>
</dbReference>
<reference evidence="5" key="1">
    <citation type="submission" date="2016-04" db="EMBL/GenBank/DDBJ databases">
        <authorList>
            <person name="Nguyen H.D."/>
            <person name="Kesanakurti P."/>
            <person name="Cullis J."/>
            <person name="Levesque C.A."/>
            <person name="Hambleton S."/>
        </authorList>
    </citation>
    <scope>NUCLEOTIDE SEQUENCE</scope>
    <source>
        <strain evidence="5">DAOMC 238032</strain>
    </source>
</reference>
<keyword evidence="2" id="KW-0378">Hydrolase</keyword>
<feature type="domain" description="Amidase" evidence="3">
    <location>
        <begin position="337"/>
        <end position="612"/>
    </location>
</feature>
<dbReference type="EMBL" id="CAJHJG010003415">
    <property type="protein sequence ID" value="CAD6931478.1"/>
    <property type="molecule type" value="Genomic_DNA"/>
</dbReference>
<evidence type="ECO:0000313" key="5">
    <source>
        <dbReference type="EMBL" id="KAE8256977.1"/>
    </source>
</evidence>
<sequence length="660" mass="71503">MIFGSRSIAQAKRDHLAARDAALLRPLSIDPHKDDLLAVGDARDHEILASGVSALTKGIEERKWTATDVLAAYIRSSRRAQERLNCLTEILFESAIEKAKSLDDYFEREGKLIGPLHGVPLSLKDHLPTVGSKVTLGFSSWIKNPPAAQNATIVNVLEHLGAVPFVRTHIPQTMIAFECQTPLFGTTKNPINTKHTPGGSSGGEAALLVADGSPMGVGSDIGGSLRIPAAYSGCYSLKPSEGRWTKAGSANFGSGFYGIYSVFGPMARTAADIELIFNAVVNVLQPPSVGSIDMESADGGEAITKAVQYEALMNKLNYLDLPPAALRPGWNAPLALAKARGKPLRIGIIYTDGFIKTSPACYRAVFESVDAIKRKHGSEVELVRVPAAKVRSAEGLQIFTAILGAAGHYDKTKHITAPDGLIRPILMVVYLTRMPGFVYRIIAFICKWVLRDRRLAMIMKAPGQKSALEYQRWVAKKQDFIGEWREQVWDGMGLDGIIAPVHAVPALHHNGTADLSMLAAGTTLYNVMDNAVATIPVTRVDADLDSHLPPTKRGPKVQQAWNRWSKDKELQSEQSHVVSYNIYGRGRYDAKRMHGLSVGVQMICRPHAEETALGLMRLLDDALPSLAERGGSWNVDGDASRPARGFGPGSYTTAVYGGSV</sequence>
<dbReference type="Proteomes" id="UP000836402">
    <property type="component" value="Unassembled WGS sequence"/>
</dbReference>
<dbReference type="EMBL" id="LWDD02000705">
    <property type="protein sequence ID" value="KAE8256977.1"/>
    <property type="molecule type" value="Genomic_DNA"/>
</dbReference>
<dbReference type="AlphaFoldDB" id="A0A177U5U8"/>
<dbReference type="Proteomes" id="UP000077671">
    <property type="component" value="Unassembled WGS sequence"/>
</dbReference>
<gene>
    <name evidence="5" type="ORF">A4X03_0g4868</name>
    <name evidence="4" type="ORF">JKIAZH3_G5369</name>
</gene>
<comment type="similarity">
    <text evidence="1">Belongs to the amidase family.</text>
</comment>
<dbReference type="InterPro" id="IPR036928">
    <property type="entry name" value="AS_sf"/>
</dbReference>
<protein>
    <recommendedName>
        <fullName evidence="3">Amidase domain-containing protein</fullName>
    </recommendedName>
</protein>
<keyword evidence="7" id="KW-1185">Reference proteome</keyword>
<reference evidence="4" key="3">
    <citation type="submission" date="2020-10" db="EMBL/GenBank/DDBJ databases">
        <authorList>
            <person name="Sedaghatjoo S."/>
        </authorList>
    </citation>
    <scope>NUCLEOTIDE SEQUENCE</scope>
    <source>
        <strain evidence="4">AZH3</strain>
    </source>
</reference>
<reference evidence="5" key="2">
    <citation type="journal article" date="2019" name="IMA Fungus">
        <title>Genome sequencing and comparison of five Tilletia species to identify candidate genes for the detection of regulated species infecting wheat.</title>
        <authorList>
            <person name="Nguyen H.D.T."/>
            <person name="Sultana T."/>
            <person name="Kesanakurti P."/>
            <person name="Hambleton S."/>
        </authorList>
    </citation>
    <scope>NUCLEOTIDE SEQUENCE</scope>
    <source>
        <strain evidence="5">DAOMC 238032</strain>
    </source>
</reference>
<dbReference type="GO" id="GO:0016787">
    <property type="term" value="F:hydrolase activity"/>
    <property type="evidence" value="ECO:0007669"/>
    <property type="project" value="UniProtKB-KW"/>
</dbReference>
<evidence type="ECO:0000259" key="3">
    <source>
        <dbReference type="Pfam" id="PF01425"/>
    </source>
</evidence>
<evidence type="ECO:0000256" key="2">
    <source>
        <dbReference type="ARBA" id="ARBA00022801"/>
    </source>
</evidence>